<name>A0A1Y1CJY9_9BACT</name>
<dbReference type="Proteomes" id="UP000218267">
    <property type="component" value="Chromosome"/>
</dbReference>
<dbReference type="GO" id="GO:0035591">
    <property type="term" value="F:signaling adaptor activity"/>
    <property type="evidence" value="ECO:0007669"/>
    <property type="project" value="TreeGrafter"/>
</dbReference>
<reference evidence="6" key="2">
    <citation type="journal article" date="2020" name="Antonie Van Leeuwenhoek">
        <title>Labilibaculum antarcticum sp. nov., a novel facultative anaerobic, psychrotorelant bacterium isolated from marine sediment of Antarctica.</title>
        <authorList>
            <person name="Watanabe M."/>
            <person name="Kojima H."/>
            <person name="Fukui M."/>
        </authorList>
    </citation>
    <scope>NUCLEOTIDE SEQUENCE [LARGE SCALE GENOMIC DNA]</scope>
    <source>
        <strain evidence="6">SPP2</strain>
    </source>
</reference>
<dbReference type="SUPFAM" id="SSF52075">
    <property type="entry name" value="Outer arm dynein light chain 1"/>
    <property type="match status" value="1"/>
</dbReference>
<dbReference type="OrthoDB" id="1013167at2"/>
<dbReference type="InterPro" id="IPR026444">
    <property type="entry name" value="Secre_tail"/>
</dbReference>
<dbReference type="NCBIfam" id="TIGR04183">
    <property type="entry name" value="Por_Secre_tail"/>
    <property type="match status" value="1"/>
</dbReference>
<evidence type="ECO:0000313" key="5">
    <source>
        <dbReference type="EMBL" id="BAX80600.1"/>
    </source>
</evidence>
<dbReference type="SUPFAM" id="SSF52047">
    <property type="entry name" value="RNI-like"/>
    <property type="match status" value="1"/>
</dbReference>
<evidence type="ECO:0000256" key="1">
    <source>
        <dbReference type="ARBA" id="ARBA00022614"/>
    </source>
</evidence>
<keyword evidence="3" id="KW-0732">Signal</keyword>
<dbReference type="RefSeq" id="WP_096429444.1">
    <property type="nucleotide sequence ID" value="NZ_AP018042.1"/>
</dbReference>
<dbReference type="Pfam" id="PF18962">
    <property type="entry name" value="Por_Secre_tail"/>
    <property type="match status" value="1"/>
</dbReference>
<gene>
    <name evidence="5" type="ORF">ALGA_2268</name>
</gene>
<proteinExistence type="predicted"/>
<dbReference type="SUPFAM" id="SSF52058">
    <property type="entry name" value="L domain-like"/>
    <property type="match status" value="5"/>
</dbReference>
<dbReference type="InterPro" id="IPR052574">
    <property type="entry name" value="CDIRP"/>
</dbReference>
<dbReference type="EMBL" id="AP018042">
    <property type="protein sequence ID" value="BAX80600.1"/>
    <property type="molecule type" value="Genomic_DNA"/>
</dbReference>
<dbReference type="InterPro" id="IPR032675">
    <property type="entry name" value="LRR_dom_sf"/>
</dbReference>
<evidence type="ECO:0000259" key="4">
    <source>
        <dbReference type="Pfam" id="PF18962"/>
    </source>
</evidence>
<dbReference type="KEGG" id="mbas:ALGA_2268"/>
<dbReference type="PANTHER" id="PTHR47566:SF1">
    <property type="entry name" value="PROTEIN NUD1"/>
    <property type="match status" value="1"/>
</dbReference>
<dbReference type="Gene3D" id="3.80.10.10">
    <property type="entry name" value="Ribonuclease Inhibitor"/>
    <property type="match status" value="9"/>
</dbReference>
<evidence type="ECO:0000256" key="2">
    <source>
        <dbReference type="ARBA" id="ARBA00022737"/>
    </source>
</evidence>
<keyword evidence="1" id="KW-0433">Leucine-rich repeat</keyword>
<accession>A0A1Y1CJY9</accession>
<dbReference type="PANTHER" id="PTHR47566">
    <property type="match status" value="1"/>
</dbReference>
<feature type="signal peptide" evidence="3">
    <location>
        <begin position="1"/>
        <end position="19"/>
    </location>
</feature>
<feature type="chain" id="PRO_5012327218" description="Secretion system C-terminal sorting domain-containing protein" evidence="3">
    <location>
        <begin position="20"/>
        <end position="2572"/>
    </location>
</feature>
<dbReference type="SMART" id="SM00365">
    <property type="entry name" value="LRR_SD22"/>
    <property type="match status" value="8"/>
</dbReference>
<reference evidence="5 6" key="1">
    <citation type="journal article" date="2018" name="Mar. Genomics">
        <title>Complete genome sequence of Marinifilaceae bacterium strain SPP2, isolated from the Antarctic marine sediment.</title>
        <authorList>
            <person name="Watanabe M."/>
            <person name="Kojima H."/>
            <person name="Fukui M."/>
        </authorList>
    </citation>
    <scope>NUCLEOTIDE SEQUENCE [LARGE SCALE GENOMIC DNA]</scope>
    <source>
        <strain evidence="5 6">SPP2</strain>
    </source>
</reference>
<protein>
    <recommendedName>
        <fullName evidence="4">Secretion system C-terminal sorting domain-containing protein</fullName>
    </recommendedName>
</protein>
<evidence type="ECO:0000256" key="3">
    <source>
        <dbReference type="SAM" id="SignalP"/>
    </source>
</evidence>
<feature type="domain" description="Secretion system C-terminal sorting" evidence="4">
    <location>
        <begin position="2501"/>
        <end position="2569"/>
    </location>
</feature>
<evidence type="ECO:0000313" key="6">
    <source>
        <dbReference type="Proteomes" id="UP000218267"/>
    </source>
</evidence>
<sequence>MIKNFTLLFFLFASITLSAQNINIPDANFKKALVDRTAINTDGDGEISESEAVAFTGSINIAELKISDLTGIEYFINATGLHCSGNNLIDLDITNNKKLKYLNCYGNKLKDITLNAEIIDLDCAYNDISNLDISKNSNLESIRCSYNDLTNLDVSNNTKLDELNCESNNISKLDISNNTIIKSLNCESNNISELEFSENSLISIECDNNKFSLSELIKIKNHYTDLNYTSTKKIFSPIKESSGFEIDYSSEALIDGTETVFTWYDVNNNVVEETFISKTRTGVYKFQEKGIYYCKMTNSKFPNNELTTESVYINYNAIIQISDANFKKALVENTKINTDGDGEISESEAAAFTGEIDVRSLGISNLVGFEYFIKIKELDCSQNKLNNLDLSKNPHIRRLVCSHNQLTNLDLTQNPAITSLSCESNQLTSVNLNPNTIISYLDYDRNLFPFSELLILNNYQSIANYTSSGRIFSPLEESDGFELDYSSEAILNGTETIITWYDNNRDEMDETVISKIGTGIYKFTEAGSYHCKMTNAIFPGLELTMESVYINKNKVIEFPDANFKKALVENTRINYDKNSEISECEAADYKIGLVVSNLEISNLKGIEYFINITALDCRNNQLSSLNTTQNTKITRLYCNGNQLSSLDLAQNTKLNTLSCQNNQLKSLDVSTNTSLRYLTCNDNLINTLDLSKNTIILELICYSNQLSSLDLNQNTTLKKLECYHNQFPFSELQKIQNNYTDLSYSYPKKIFSKIEESDGYQIDYSVETIIDGKETVFTWYDINNNLVNETSVSKEGAGIYKFIKPGIYYCMMTNETFPEIRLTTEYITINNNKAIVFTDANFKKELIENSLINTNGDEEISEFEAALTTSLLLSNKNISDLTGIEYFCRFKTLNISDNDISSLDLNQNTLITDLNCNNNLFPLSELLKIKTYYSKLSYTSTKKIFSAIEETIGFKIDYSSEALIDGKETIFTWYDSNNNILDETVVSKTKNGIYKPLKLGTYYCKLTNTTFPNTELIAEFITIKAGPIINIPDANFKKALIDNTAINTDGDGEISEAEAMAFTGEINLLSKSISDLTGIEYFTNITSLDCSSNQLKIIDVSQTKALTTLKCGGNQLSTLETSQNTALTSLSCLQNQLTQLDISKNTTLTELVCGNNPFVTLDVSNNTALTRFSCVKNQLSSLDVSKNIALTELYCISNQLTALDLSQNMALNTLYCSTNLINTLDLSKNTALTTLGCSENQLKTLDLSKNTALTILSCHNNKINSLDLSKNTALTELRCNDNQFPLSEINKIKTHFTDLVYTSDQTIFEPLTKEVSYSIDYSTEQIFNSTNTTFSWHNSSDETVDESFVKETDTKRIFEFLQRGTYYCTMANATLTTSELKTENINIYSNDPVNIPDANFKKALIENTEINTNGDSEITEQEASSFIDEINVNSSDISDLTGIEHFTNITKLECSGNQLTNLYLGNNNELTSLNCASNQLTNLDLKNNTKLTDLNCFYNDLSSLELSSNIINLYCHTNKFPFSELFKIKQKYSELAYGQSKKIFSEQNKKIGFIIDYSSEVLIDGNNTNFIWYKGYGEATTNEDIIEENTGVFKFLKEGTYYCEMTNASFPGLTLKTNKITISQPVFINIPDANFKKALVDNTEINTNGDAEISESEAEAFTGSISVSNLEISDLTGLEYFFNITELNCYTNQLSNLNVSANTQLTKLDCDENKITSLDLSNNINLKNLSCRENQLSNLNLSKNINLIDLDFANNQLTTIDINANTNINRLFCYNNKFTSLDLRNNQKIEILWCSDNELKTINIHPNCKLTNTSFYHNVLPFSELIKIKKSHSEFTYFTNKKLFQTLEESEGFEVDYSKEAIIDGIKTIFSWYASDDKVIGDVLVSEVSDGIFKFNKSGRYYCEMTNESIPDTKLNTHDIIIDNHKNILFLDPNFKKVLVDNTSINANGDSEISEFEAAVITDLNLRDQNISDPTGIEYFFNLKSLRIDNNQLTRLNLTENSEITYLECSSNKFPFSELQKIKEHYPELNYSSDKRLFSSIEEKVNYQVDYSSEVTIGGNETTFTWFNNKGEEVSNEYIAEENKGIFNFLKEGIYECRMTNESFPDLTLTTNNITTYNNGNIDIPDTNFKNALIENSLINIDGNSEITEYEAMIYKSELDVSGKGIANLQGIEYFLNLKVLKCQDNKLASLYIENNNELEELDCSGNQLQYINLPNKLESINCSGNLLIIFDISNCTELTDLDCSANEIDDLDIRSNKKLENLNCSYNDLNKLSLTESNSQLIELNIDQNHLPLSELNKIKAINPVLVVIEKYSPDYLSRQFDVFKGLVEELENEIDFSAEALFNEKETTFTWTTDYGMTAIDESTLEVVKPGVFKFLKTGMYHCEMTNEEFPDIVVTTSEIQIFRHMQEITFGNVPNPVKANDVIELSATATSGLEVTFELVSGDASIDGKTITFNKEGTVIIKANQAGNDEYKPTEAKIEITVDIATGINDVLKSSIQIYPNPVITDLNISFDKNEDRMIYIYDLKGQIRLQQKSFSNSEHLNISDFKSGMYILKIQSESGVVSYKILKN</sequence>
<organism evidence="5 6">
    <name type="scientific">Labilibaculum antarcticum</name>
    <dbReference type="NCBI Taxonomy" id="1717717"/>
    <lineage>
        <taxon>Bacteria</taxon>
        <taxon>Pseudomonadati</taxon>
        <taxon>Bacteroidota</taxon>
        <taxon>Bacteroidia</taxon>
        <taxon>Marinilabiliales</taxon>
        <taxon>Marinifilaceae</taxon>
        <taxon>Labilibaculum</taxon>
    </lineage>
</organism>
<keyword evidence="2" id="KW-0677">Repeat</keyword>
<keyword evidence="6" id="KW-1185">Reference proteome</keyword>